<dbReference type="Pfam" id="PF00091">
    <property type="entry name" value="Tubulin"/>
    <property type="match status" value="1"/>
</dbReference>
<dbReference type="GO" id="GO:0005525">
    <property type="term" value="F:GTP binding"/>
    <property type="evidence" value="ECO:0007669"/>
    <property type="project" value="UniProtKB-KW"/>
</dbReference>
<dbReference type="Gene3D" id="3.40.50.1440">
    <property type="entry name" value="Tubulin/FtsZ, GTPase domain"/>
    <property type="match status" value="1"/>
</dbReference>
<comment type="similarity">
    <text evidence="1">Belongs to the tubulin family.</text>
</comment>
<accession>A0A2P9DDG9</accession>
<evidence type="ECO:0000256" key="1">
    <source>
        <dbReference type="ARBA" id="ARBA00009636"/>
    </source>
</evidence>
<evidence type="ECO:0000259" key="5">
    <source>
        <dbReference type="SMART" id="SM00864"/>
    </source>
</evidence>
<evidence type="ECO:0000313" key="6">
    <source>
        <dbReference type="EMBL" id="SOV79064.1"/>
    </source>
</evidence>
<organism evidence="6 7">
    <name type="scientific">Plasmodium reichenowi</name>
    <dbReference type="NCBI Taxonomy" id="5854"/>
    <lineage>
        <taxon>Eukaryota</taxon>
        <taxon>Sar</taxon>
        <taxon>Alveolata</taxon>
        <taxon>Apicomplexa</taxon>
        <taxon>Aconoidasida</taxon>
        <taxon>Haemosporida</taxon>
        <taxon>Plasmodiidae</taxon>
        <taxon>Plasmodium</taxon>
        <taxon>Plasmodium (Laverania)</taxon>
    </lineage>
</organism>
<dbReference type="SUPFAM" id="SSF55307">
    <property type="entry name" value="Tubulin C-terminal domain-like"/>
    <property type="match status" value="2"/>
</dbReference>
<evidence type="ECO:0000256" key="4">
    <source>
        <dbReference type="ARBA" id="ARBA00023134"/>
    </source>
</evidence>
<dbReference type="GO" id="GO:0007017">
    <property type="term" value="P:microtubule-based process"/>
    <property type="evidence" value="ECO:0007669"/>
    <property type="project" value="InterPro"/>
</dbReference>
<evidence type="ECO:0000256" key="3">
    <source>
        <dbReference type="ARBA" id="ARBA00022741"/>
    </source>
</evidence>
<reference evidence="6 7" key="1">
    <citation type="submission" date="2016-09" db="EMBL/GenBank/DDBJ databases">
        <authorList>
            <consortium name="Pathogen Informatics"/>
        </authorList>
    </citation>
    <scope>NUCLEOTIDE SEQUENCE [LARGE SCALE GENOMIC DNA]</scope>
</reference>
<dbReference type="VEuPathDB" id="PlasmoDB:PRG01_0941400"/>
<dbReference type="CDD" id="cd02189">
    <property type="entry name" value="delta_zeta_tubulin-like"/>
    <property type="match status" value="1"/>
</dbReference>
<dbReference type="EMBL" id="LT969572">
    <property type="protein sequence ID" value="SOV79064.1"/>
    <property type="molecule type" value="Genomic_DNA"/>
</dbReference>
<keyword evidence="2" id="KW-0493">Microtubule</keyword>
<dbReference type="SUPFAM" id="SSF52490">
    <property type="entry name" value="Tubulin nucleotide-binding domain-like"/>
    <property type="match status" value="1"/>
</dbReference>
<sequence length="762" mass="90470">MMGVLSIQIGQCGNQVGYEFFDILHKYISCSKNECFKNKLTTMYFDEEYKYGKNLFPIVQYEENEGNRNDMNVNNNIMCLNNLIARCILIDMEPKVIERCLSLNNSYDEYIKRKVQKKEKYEKIVKYNSEKSVERKKYDDSDECCLQYVCGLDDYYESKNNFLKIFKRNNNNNNDYHHDNDDEEYNIYAKSEHNNNNNNNNNILFKKSLYNNNNDILKNDKLNGNNNLYNYYKNTHDEEKNNLYNYYKNAHDEEKNNLYNYYKNAHDEEKNNLVKNNLCCSSYFTNEWKFNKSNYICGLNGSGNNWAYGFYVHGKNICEDFINIINKEFEKNESKESIDNILLFHSLAGGSGSGLSSYISYILKDEYPKTNLFNICILPYMFGEISVQSLNTILCLSSLYDSSDGLILIENDKFELMCKRINNDENINLEEINKYISLFLAYNIGFPIDLCNSNYNNNCNYCNIMNYILSDLCCHPNYKLLSTRYLPQVFKENIIFEQNSFNMLLKRMHRMLIKGTILDSNNICTNVTKKIRNDISCNYIIDNYYINRLSSRNILKNKNIFYKQNSFHIPIHMNEINSNSYIDEYDNSVYLKIKNKKNNNNNKKKNDYYSYIQKTSKNQFNQDNINILYQHKNNYHKTNEHNHYTHNNVIFNSKMIMRGQINENIDLHLFKNHVLYNKKSLNPLEIYIDQNKQFNNNTISMISNCLTPIPTLTHILERAKLLYSTNAYIYQYNNYGVTHDQIYNSLMYVQQIINSYETLSSE</sequence>
<keyword evidence="3" id="KW-0547">Nucleotide-binding</keyword>
<dbReference type="InterPro" id="IPR000217">
    <property type="entry name" value="Tubulin"/>
</dbReference>
<proteinExistence type="inferred from homology"/>
<feature type="domain" description="Tubulin/FtsZ GTPase" evidence="5">
    <location>
        <begin position="257"/>
        <end position="445"/>
    </location>
</feature>
<dbReference type="InterPro" id="IPR003008">
    <property type="entry name" value="Tubulin_FtsZ_GTPase"/>
</dbReference>
<keyword evidence="4" id="KW-0342">GTP-binding</keyword>
<dbReference type="VEuPathDB" id="PlasmoDB:PRCDC_0931800"/>
<dbReference type="GO" id="GO:0005874">
    <property type="term" value="C:microtubule"/>
    <property type="evidence" value="ECO:0007669"/>
    <property type="project" value="UniProtKB-KW"/>
</dbReference>
<dbReference type="SMART" id="SM00864">
    <property type="entry name" value="Tubulin"/>
    <property type="match status" value="1"/>
</dbReference>
<gene>
    <name evidence="6" type="ORF">PRG01_0941400</name>
</gene>
<dbReference type="InterPro" id="IPR008280">
    <property type="entry name" value="Tub_FtsZ_C"/>
</dbReference>
<dbReference type="InterPro" id="IPR036525">
    <property type="entry name" value="Tubulin/FtsZ_GTPase_sf"/>
</dbReference>
<evidence type="ECO:0000256" key="2">
    <source>
        <dbReference type="ARBA" id="ARBA00022701"/>
    </source>
</evidence>
<protein>
    <submittedName>
        <fullName evidence="6">Delta tubulin, putative</fullName>
    </submittedName>
</protein>
<evidence type="ECO:0000313" key="7">
    <source>
        <dbReference type="Proteomes" id="UP000240500"/>
    </source>
</evidence>
<name>A0A2P9DDG9_PLARE</name>
<dbReference type="AlphaFoldDB" id="A0A2P9DDG9"/>
<dbReference type="OrthoDB" id="10250004at2759"/>
<dbReference type="PANTHER" id="PTHR11588">
    <property type="entry name" value="TUBULIN"/>
    <property type="match status" value="1"/>
</dbReference>
<dbReference type="Proteomes" id="UP000240500">
    <property type="component" value="Chromosome 9"/>
</dbReference>